<proteinExistence type="predicted"/>
<dbReference type="Proteomes" id="UP000325440">
    <property type="component" value="Unassembled WGS sequence"/>
</dbReference>
<evidence type="ECO:0000313" key="2">
    <source>
        <dbReference type="Proteomes" id="UP000325440"/>
    </source>
</evidence>
<sequence>MPNNHLWIRNMAIKKNEDKLLFGEKNLKKDLWFSKRRGNLRMENKKIQRIKGIFLETKYIKCKPLYLTYSESTVAHGLCLRIMEEKDILDVFVCDGKRGKDL</sequence>
<organism evidence="1 2">
    <name type="scientific">Cinara cedri</name>
    <dbReference type="NCBI Taxonomy" id="506608"/>
    <lineage>
        <taxon>Eukaryota</taxon>
        <taxon>Metazoa</taxon>
        <taxon>Ecdysozoa</taxon>
        <taxon>Arthropoda</taxon>
        <taxon>Hexapoda</taxon>
        <taxon>Insecta</taxon>
        <taxon>Pterygota</taxon>
        <taxon>Neoptera</taxon>
        <taxon>Paraneoptera</taxon>
        <taxon>Hemiptera</taxon>
        <taxon>Sternorrhyncha</taxon>
        <taxon>Aphidomorpha</taxon>
        <taxon>Aphidoidea</taxon>
        <taxon>Aphididae</taxon>
        <taxon>Lachninae</taxon>
        <taxon>Cinara</taxon>
    </lineage>
</organism>
<evidence type="ECO:0000313" key="1">
    <source>
        <dbReference type="EMBL" id="VVC30140.1"/>
    </source>
</evidence>
<name>A0A5E4MGW4_9HEMI</name>
<dbReference type="EMBL" id="CABPRJ010000506">
    <property type="protein sequence ID" value="VVC30140.1"/>
    <property type="molecule type" value="Genomic_DNA"/>
</dbReference>
<dbReference type="AlphaFoldDB" id="A0A5E4MGW4"/>
<protein>
    <submittedName>
        <fullName evidence="1">Uncharacterized protein</fullName>
    </submittedName>
</protein>
<reference evidence="1 2" key="1">
    <citation type="submission" date="2019-08" db="EMBL/GenBank/DDBJ databases">
        <authorList>
            <person name="Alioto T."/>
            <person name="Alioto T."/>
            <person name="Gomez Garrido J."/>
        </authorList>
    </citation>
    <scope>NUCLEOTIDE SEQUENCE [LARGE SCALE GENOMIC DNA]</scope>
</reference>
<gene>
    <name evidence="1" type="ORF">CINCED_3A007340</name>
</gene>
<keyword evidence="2" id="KW-1185">Reference proteome</keyword>
<accession>A0A5E4MGW4</accession>